<name>A0AAW7YVK7_9STAP</name>
<dbReference type="Gene3D" id="3.40.50.1010">
    <property type="entry name" value="5'-nuclease"/>
    <property type="match status" value="1"/>
</dbReference>
<dbReference type="Proteomes" id="UP001170310">
    <property type="component" value="Unassembled WGS sequence"/>
</dbReference>
<proteinExistence type="predicted"/>
<organism evidence="2 3">
    <name type="scientific">Staphylococcus pasteuri_A</name>
    <dbReference type="NCBI Taxonomy" id="3062664"/>
    <lineage>
        <taxon>Bacteria</taxon>
        <taxon>Bacillati</taxon>
        <taxon>Bacillota</taxon>
        <taxon>Bacilli</taxon>
        <taxon>Bacillales</taxon>
        <taxon>Staphylococcaceae</taxon>
        <taxon>Staphylococcus</taxon>
    </lineage>
</organism>
<dbReference type="InterPro" id="IPR029060">
    <property type="entry name" value="PIN-like_dom_sf"/>
</dbReference>
<dbReference type="GO" id="GO:0003677">
    <property type="term" value="F:DNA binding"/>
    <property type="evidence" value="ECO:0007669"/>
    <property type="project" value="InterPro"/>
</dbReference>
<comment type="caution">
    <text evidence="2">The sequence shown here is derived from an EMBL/GenBank/DDBJ whole genome shotgun (WGS) entry which is preliminary data.</text>
</comment>
<evidence type="ECO:0000313" key="3">
    <source>
        <dbReference type="Proteomes" id="UP001170310"/>
    </source>
</evidence>
<feature type="non-terminal residue" evidence="2">
    <location>
        <position position="59"/>
    </location>
</feature>
<keyword evidence="3" id="KW-1185">Reference proteome</keyword>
<sequence length="59" mass="6823">MNKLVLIDSNSLSLISFYALRLLSNKACIHTNEVYVFAMLLEKILKDEHPNHFLVEFDA</sequence>
<accession>A0AAW7YVK7</accession>
<gene>
    <name evidence="2" type="ORF">Q4528_16655</name>
</gene>
<dbReference type="GO" id="GO:0004518">
    <property type="term" value="F:nuclease activity"/>
    <property type="evidence" value="ECO:0007669"/>
    <property type="project" value="UniProtKB-ARBA"/>
</dbReference>
<feature type="domain" description="5'-3' exonuclease alpha-helical arch N-terminal" evidence="1">
    <location>
        <begin position="3"/>
        <end position="59"/>
    </location>
</feature>
<dbReference type="SUPFAM" id="SSF88723">
    <property type="entry name" value="PIN domain-like"/>
    <property type="match status" value="1"/>
</dbReference>
<protein>
    <recommendedName>
        <fullName evidence="1">5'-3' exonuclease alpha-helical arch N-terminal domain-containing protein</fullName>
    </recommendedName>
</protein>
<dbReference type="EMBL" id="JAUOQO010001149">
    <property type="protein sequence ID" value="MDO6575737.1"/>
    <property type="molecule type" value="Genomic_DNA"/>
</dbReference>
<dbReference type="AlphaFoldDB" id="A0AAW7YVK7"/>
<reference evidence="2" key="1">
    <citation type="submission" date="2023-07" db="EMBL/GenBank/DDBJ databases">
        <title>Genome content predicts the carbon catabolic preferences of heterotrophic bacteria.</title>
        <authorList>
            <person name="Gralka M."/>
        </authorList>
    </citation>
    <scope>NUCLEOTIDE SEQUENCE</scope>
    <source>
        <strain evidence="2">E2R20</strain>
    </source>
</reference>
<evidence type="ECO:0000313" key="2">
    <source>
        <dbReference type="EMBL" id="MDO6575737.1"/>
    </source>
</evidence>
<dbReference type="GO" id="GO:0016788">
    <property type="term" value="F:hydrolase activity, acting on ester bonds"/>
    <property type="evidence" value="ECO:0007669"/>
    <property type="project" value="UniProtKB-ARBA"/>
</dbReference>
<dbReference type="RefSeq" id="WP_303522937.1">
    <property type="nucleotide sequence ID" value="NZ_JAUOQO010001149.1"/>
</dbReference>
<dbReference type="InterPro" id="IPR020046">
    <property type="entry name" value="5-3_exonucl_a-hlix_arch_N"/>
</dbReference>
<evidence type="ECO:0000259" key="1">
    <source>
        <dbReference type="Pfam" id="PF02739"/>
    </source>
</evidence>
<dbReference type="Pfam" id="PF02739">
    <property type="entry name" value="5_3_exonuc_N"/>
    <property type="match status" value="1"/>
</dbReference>